<evidence type="ECO:0000256" key="2">
    <source>
        <dbReference type="ARBA" id="ARBA00022481"/>
    </source>
</evidence>
<dbReference type="Pfam" id="PF07963">
    <property type="entry name" value="N_methyl"/>
    <property type="match status" value="1"/>
</dbReference>
<sequence>MQRGFTLIELMIVVAIIGILAGVAIPSYQTYTTRAQVTESLVIVGELKSMVAEYYKQRGQFPADNAGAGIPAADLLLGNYVRGIELTDGAFHVEFGNKVNKILEGKILTIRPIVVTGSPLSPFSWVCGNADIPEGMEASGENRTDVDRTLLPASCRI</sequence>
<dbReference type="STRING" id="1748243.Tel_09170"/>
<dbReference type="SUPFAM" id="SSF54523">
    <property type="entry name" value="Pili subunits"/>
    <property type="match status" value="1"/>
</dbReference>
<dbReference type="InterPro" id="IPR012902">
    <property type="entry name" value="N_methyl_site"/>
</dbReference>
<dbReference type="Proteomes" id="UP000055136">
    <property type="component" value="Chromosome"/>
</dbReference>
<dbReference type="EMBL" id="CP013099">
    <property type="protein sequence ID" value="ALP54800.1"/>
    <property type="molecule type" value="Genomic_DNA"/>
</dbReference>
<feature type="transmembrane region" description="Helical" evidence="4">
    <location>
        <begin position="7"/>
        <end position="28"/>
    </location>
</feature>
<protein>
    <submittedName>
        <fullName evidence="5">Pilus assembly protein PilA</fullName>
    </submittedName>
</protein>
<dbReference type="InterPro" id="IPR001082">
    <property type="entry name" value="Pilin"/>
</dbReference>
<dbReference type="Gene3D" id="3.30.700.10">
    <property type="entry name" value="Glycoprotein, Type 4 Pilin"/>
    <property type="match status" value="1"/>
</dbReference>
<dbReference type="InterPro" id="IPR045584">
    <property type="entry name" value="Pilin-like"/>
</dbReference>
<dbReference type="GO" id="GO:0009289">
    <property type="term" value="C:pilus"/>
    <property type="evidence" value="ECO:0007669"/>
    <property type="project" value="InterPro"/>
</dbReference>
<keyword evidence="4" id="KW-0812">Transmembrane</keyword>
<dbReference type="KEGG" id="tee:Tel_09170"/>
<dbReference type="GO" id="GO:0007155">
    <property type="term" value="P:cell adhesion"/>
    <property type="evidence" value="ECO:0007669"/>
    <property type="project" value="InterPro"/>
</dbReference>
<dbReference type="PANTHER" id="PTHR30093:SF34">
    <property type="entry name" value="PREPILIN PEPTIDASE-DEPENDENT PROTEIN D"/>
    <property type="match status" value="1"/>
</dbReference>
<gene>
    <name evidence="5" type="ORF">Tel_09170</name>
</gene>
<comment type="similarity">
    <text evidence="1 3">Belongs to the N-Me-Phe pilin family.</text>
</comment>
<dbReference type="Pfam" id="PF00114">
    <property type="entry name" value="Pilin"/>
    <property type="match status" value="1"/>
</dbReference>
<dbReference type="NCBIfam" id="TIGR02532">
    <property type="entry name" value="IV_pilin_GFxxxE"/>
    <property type="match status" value="1"/>
</dbReference>
<evidence type="ECO:0000256" key="3">
    <source>
        <dbReference type="RuleBase" id="RU000389"/>
    </source>
</evidence>
<keyword evidence="2" id="KW-0488">Methylation</keyword>
<evidence type="ECO:0000256" key="1">
    <source>
        <dbReference type="ARBA" id="ARBA00005233"/>
    </source>
</evidence>
<accession>A0A0S2TI07</accession>
<dbReference type="PROSITE" id="PS00409">
    <property type="entry name" value="PROKAR_NTER_METHYL"/>
    <property type="match status" value="1"/>
</dbReference>
<keyword evidence="6" id="KW-1185">Reference proteome</keyword>
<evidence type="ECO:0000256" key="4">
    <source>
        <dbReference type="SAM" id="Phobius"/>
    </source>
</evidence>
<evidence type="ECO:0000313" key="5">
    <source>
        <dbReference type="EMBL" id="ALP54800.1"/>
    </source>
</evidence>
<evidence type="ECO:0000313" key="6">
    <source>
        <dbReference type="Proteomes" id="UP000055136"/>
    </source>
</evidence>
<organism evidence="5 6">
    <name type="scientific">Candidatus Tenderia electrophaga</name>
    <dbReference type="NCBI Taxonomy" id="1748243"/>
    <lineage>
        <taxon>Bacteria</taxon>
        <taxon>Pseudomonadati</taxon>
        <taxon>Pseudomonadota</taxon>
        <taxon>Gammaproteobacteria</taxon>
        <taxon>Candidatus Tenderiales</taxon>
        <taxon>Candidatus Tenderiaceae</taxon>
        <taxon>Candidatus Tenderia</taxon>
    </lineage>
</organism>
<keyword evidence="3" id="KW-0281">Fimbrium</keyword>
<dbReference type="PANTHER" id="PTHR30093">
    <property type="entry name" value="GENERAL SECRETION PATHWAY PROTEIN G"/>
    <property type="match status" value="1"/>
</dbReference>
<name>A0A0S2TI07_9GAMM</name>
<proteinExistence type="inferred from homology"/>
<reference evidence="5" key="1">
    <citation type="submission" date="2015-10" db="EMBL/GenBank/DDBJ databases">
        <title>Description of Candidatus Tenderia electrophaga gen. nov, sp. nov., an Uncultivated Electroautotroph from a Biocathode Enrichment.</title>
        <authorList>
            <person name="Eddie B.J."/>
            <person name="Malanoski A.P."/>
            <person name="Wang Z."/>
            <person name="Hall R.J."/>
            <person name="Oh S.D."/>
            <person name="Heiner C."/>
            <person name="Lin B."/>
            <person name="Strycharz-Glaven S.M."/>
        </authorList>
    </citation>
    <scope>NUCLEOTIDE SEQUENCE [LARGE SCALE GENOMIC DNA]</scope>
    <source>
        <strain evidence="5">NRL1</strain>
    </source>
</reference>
<keyword evidence="4" id="KW-0472">Membrane</keyword>
<dbReference type="AlphaFoldDB" id="A0A0S2TI07"/>
<keyword evidence="4" id="KW-1133">Transmembrane helix</keyword>